<dbReference type="Proteomes" id="UP000523795">
    <property type="component" value="Unassembled WGS sequence"/>
</dbReference>
<organism evidence="2 3">
    <name type="scientific">Arthrobacter deserti</name>
    <dbReference type="NCBI Taxonomy" id="1742687"/>
    <lineage>
        <taxon>Bacteria</taxon>
        <taxon>Bacillati</taxon>
        <taxon>Actinomycetota</taxon>
        <taxon>Actinomycetes</taxon>
        <taxon>Micrococcales</taxon>
        <taxon>Micrococcaceae</taxon>
        <taxon>Arthrobacter</taxon>
    </lineage>
</organism>
<evidence type="ECO:0000313" key="3">
    <source>
        <dbReference type="Proteomes" id="UP000523795"/>
    </source>
</evidence>
<keyword evidence="1" id="KW-1133">Transmembrane helix</keyword>
<evidence type="ECO:0000313" key="2">
    <source>
        <dbReference type="EMBL" id="NKX49207.1"/>
    </source>
</evidence>
<protein>
    <submittedName>
        <fullName evidence="2">Uncharacterized protein</fullName>
    </submittedName>
</protein>
<accession>A0ABX1JIQ1</accession>
<name>A0ABX1JIQ1_9MICC</name>
<feature type="transmembrane region" description="Helical" evidence="1">
    <location>
        <begin position="77"/>
        <end position="96"/>
    </location>
</feature>
<feature type="transmembrane region" description="Helical" evidence="1">
    <location>
        <begin position="39"/>
        <end position="57"/>
    </location>
</feature>
<reference evidence="2 3" key="1">
    <citation type="submission" date="2020-04" db="EMBL/GenBank/DDBJ databases">
        <authorList>
            <person name="Liu S."/>
        </authorList>
    </citation>
    <scope>NUCLEOTIDE SEQUENCE [LARGE SCALE GENOMIC DNA]</scope>
    <source>
        <strain evidence="2 3">CGMCC 1.15091</strain>
    </source>
</reference>
<sequence length="113" mass="12010">MSSQALEHGGNRGNKDLPGRIKAAVQGQRRRAKAADLRLPLWALGLTFGFWFAIFWADAPRVGSSSPVAALLKIYGAAISAAATHAVVAAAVWSIVRRMGYGELFTPGDDSDN</sequence>
<dbReference type="EMBL" id="JAAZSR010000007">
    <property type="protein sequence ID" value="NKX49207.1"/>
    <property type="molecule type" value="Genomic_DNA"/>
</dbReference>
<keyword evidence="3" id="KW-1185">Reference proteome</keyword>
<keyword evidence="1" id="KW-0472">Membrane</keyword>
<proteinExistence type="predicted"/>
<gene>
    <name evidence="2" type="ORF">HER39_01140</name>
</gene>
<keyword evidence="1" id="KW-0812">Transmembrane</keyword>
<evidence type="ECO:0000256" key="1">
    <source>
        <dbReference type="SAM" id="Phobius"/>
    </source>
</evidence>
<comment type="caution">
    <text evidence="2">The sequence shown here is derived from an EMBL/GenBank/DDBJ whole genome shotgun (WGS) entry which is preliminary data.</text>
</comment>